<dbReference type="Pfam" id="PF01479">
    <property type="entry name" value="S4"/>
    <property type="match status" value="1"/>
</dbReference>
<keyword evidence="9" id="KW-1185">Reference proteome</keyword>
<evidence type="ECO:0000256" key="6">
    <source>
        <dbReference type="PROSITE-ProRule" id="PRU00182"/>
    </source>
</evidence>
<proteinExistence type="inferred from homology"/>
<comment type="similarity">
    <text evidence="2">Belongs to the pseudouridine synthase RluA family.</text>
</comment>
<evidence type="ECO:0000256" key="1">
    <source>
        <dbReference type="ARBA" id="ARBA00000073"/>
    </source>
</evidence>
<dbReference type="SUPFAM" id="SSF55174">
    <property type="entry name" value="Alpha-L RNA-binding motif"/>
    <property type="match status" value="1"/>
</dbReference>
<dbReference type="GO" id="GO:0120159">
    <property type="term" value="F:rRNA pseudouridine synthase activity"/>
    <property type="evidence" value="ECO:0007669"/>
    <property type="project" value="UniProtKB-ARBA"/>
</dbReference>
<dbReference type="InterPro" id="IPR002942">
    <property type="entry name" value="S4_RNA-bd"/>
</dbReference>
<dbReference type="Gene3D" id="3.10.290.10">
    <property type="entry name" value="RNA-binding S4 domain"/>
    <property type="match status" value="1"/>
</dbReference>
<accession>A0AAE3E4D2</accession>
<dbReference type="Proteomes" id="UP001198200">
    <property type="component" value="Unassembled WGS sequence"/>
</dbReference>
<dbReference type="CDD" id="cd00165">
    <property type="entry name" value="S4"/>
    <property type="match status" value="1"/>
</dbReference>
<comment type="caution">
    <text evidence="8">The sequence shown here is derived from an EMBL/GenBank/DDBJ whole genome shotgun (WGS) entry which is preliminary data.</text>
</comment>
<keyword evidence="6" id="KW-0694">RNA-binding</keyword>
<sequence>MRQLQIQAAEEGQRLDKYLSRYMPEAPKSFFYKMLRKKNITCNKKKCDGSEKLCAGDCIELFLAEDTIEKFRGNTDEKKASSIQTQTQNVSLSPKSIIYEDDDILLINKAAGELSQKASPKDVSMVEKVIGYALSTQKVTNEQLLVCRPSVCNRLDRNTSGLIAAGFSIRGLQFLSEQFRTRDLHKYYMALVAGCVTRQQKLKGYLYKDEKTNKVEVHETLEEFPEHLKKDALAIETVYEPVAATKQATLLKVLLVTGRSHQIRAHLSSINHPIIGDSKYGDSSINEQFRKKAGTKRQLLHAYEMVFPVCEGHFSYLSQKSFQAPLPNDFLKAMEYAKIHDWKE</sequence>
<dbReference type="EMBL" id="JAJEQN010000009">
    <property type="protein sequence ID" value="MCC2221072.1"/>
    <property type="molecule type" value="Genomic_DNA"/>
</dbReference>
<dbReference type="Gene3D" id="3.30.2350.10">
    <property type="entry name" value="Pseudouridine synthase"/>
    <property type="match status" value="1"/>
</dbReference>
<evidence type="ECO:0000313" key="8">
    <source>
        <dbReference type="EMBL" id="MCC2221072.1"/>
    </source>
</evidence>
<dbReference type="CDD" id="cd02869">
    <property type="entry name" value="PseudoU_synth_RluA_like"/>
    <property type="match status" value="1"/>
</dbReference>
<dbReference type="GO" id="GO:0000455">
    <property type="term" value="P:enzyme-directed rRNA pseudouridine synthesis"/>
    <property type="evidence" value="ECO:0007669"/>
    <property type="project" value="TreeGrafter"/>
</dbReference>
<protein>
    <recommendedName>
        <fullName evidence="4">RNA pseudouridylate synthase</fullName>
    </recommendedName>
    <alternativeName>
        <fullName evidence="5">RNA-uridine isomerase</fullName>
    </alternativeName>
</protein>
<dbReference type="PANTHER" id="PTHR21600:SF87">
    <property type="entry name" value="RNA PSEUDOURIDYLATE SYNTHASE DOMAIN-CONTAINING PROTEIN 1"/>
    <property type="match status" value="1"/>
</dbReference>
<dbReference type="PANTHER" id="PTHR21600">
    <property type="entry name" value="MITOCHONDRIAL RNA PSEUDOURIDINE SYNTHASE"/>
    <property type="match status" value="1"/>
</dbReference>
<evidence type="ECO:0000259" key="7">
    <source>
        <dbReference type="SMART" id="SM00363"/>
    </source>
</evidence>
<comment type="catalytic activity">
    <reaction evidence="1">
        <text>a uridine in RNA = a pseudouridine in RNA</text>
        <dbReference type="Rhea" id="RHEA:48348"/>
        <dbReference type="Rhea" id="RHEA-COMP:12068"/>
        <dbReference type="Rhea" id="RHEA-COMP:12069"/>
        <dbReference type="ChEBI" id="CHEBI:65314"/>
        <dbReference type="ChEBI" id="CHEBI:65315"/>
    </reaction>
</comment>
<feature type="domain" description="RNA-binding S4" evidence="7">
    <location>
        <begin position="13"/>
        <end position="78"/>
    </location>
</feature>
<evidence type="ECO:0000256" key="3">
    <source>
        <dbReference type="ARBA" id="ARBA00023235"/>
    </source>
</evidence>
<organism evidence="8 9">
    <name type="scientific">Anthropogastromicrobium aceti</name>
    <dbReference type="NCBI Taxonomy" id="2981768"/>
    <lineage>
        <taxon>Bacteria</taxon>
        <taxon>Bacillati</taxon>
        <taxon>Bacillota</taxon>
        <taxon>Clostridia</taxon>
        <taxon>Lachnospirales</taxon>
        <taxon>Lachnospiraceae</taxon>
        <taxon>Anthropogastromicrobium</taxon>
    </lineage>
</organism>
<name>A0AAE3E4D2_9FIRM</name>
<dbReference type="Pfam" id="PF00849">
    <property type="entry name" value="PseudoU_synth_2"/>
    <property type="match status" value="1"/>
</dbReference>
<dbReference type="InterPro" id="IPR050188">
    <property type="entry name" value="RluA_PseudoU_synthase"/>
</dbReference>
<gene>
    <name evidence="8" type="ORF">LKD48_05340</name>
</gene>
<dbReference type="GO" id="GO:0003723">
    <property type="term" value="F:RNA binding"/>
    <property type="evidence" value="ECO:0007669"/>
    <property type="project" value="UniProtKB-KW"/>
</dbReference>
<reference evidence="8 9" key="1">
    <citation type="submission" date="2021-10" db="EMBL/GenBank/DDBJ databases">
        <title>Anaerobic single-cell dispensing facilitates the cultivation of human gut bacteria.</title>
        <authorList>
            <person name="Afrizal A."/>
        </authorList>
    </citation>
    <scope>NUCLEOTIDE SEQUENCE [LARGE SCALE GENOMIC DNA]</scope>
    <source>
        <strain evidence="8 9">CLA-AA-H224</strain>
    </source>
</reference>
<dbReference type="SUPFAM" id="SSF55120">
    <property type="entry name" value="Pseudouridine synthase"/>
    <property type="match status" value="1"/>
</dbReference>
<evidence type="ECO:0000256" key="5">
    <source>
        <dbReference type="ARBA" id="ARBA00033164"/>
    </source>
</evidence>
<dbReference type="PROSITE" id="PS50889">
    <property type="entry name" value="S4"/>
    <property type="match status" value="1"/>
</dbReference>
<evidence type="ECO:0000256" key="4">
    <source>
        <dbReference type="ARBA" id="ARBA00031870"/>
    </source>
</evidence>
<keyword evidence="3" id="KW-0413">Isomerase</keyword>
<dbReference type="InterPro" id="IPR006145">
    <property type="entry name" value="PsdUridine_synth_RsuA/RluA"/>
</dbReference>
<dbReference type="AlphaFoldDB" id="A0AAE3E4D2"/>
<dbReference type="RefSeq" id="WP_118612941.1">
    <property type="nucleotide sequence ID" value="NZ_JAJEQN010000009.1"/>
</dbReference>
<evidence type="ECO:0000313" key="9">
    <source>
        <dbReference type="Proteomes" id="UP001198200"/>
    </source>
</evidence>
<dbReference type="SMART" id="SM00363">
    <property type="entry name" value="S4"/>
    <property type="match status" value="1"/>
</dbReference>
<dbReference type="InterPro" id="IPR020103">
    <property type="entry name" value="PsdUridine_synth_cat_dom_sf"/>
</dbReference>
<dbReference type="InterPro" id="IPR036986">
    <property type="entry name" value="S4_RNA-bd_sf"/>
</dbReference>
<evidence type="ECO:0000256" key="2">
    <source>
        <dbReference type="ARBA" id="ARBA00010876"/>
    </source>
</evidence>